<reference evidence="1" key="1">
    <citation type="submission" date="2022-12" db="EMBL/GenBank/DDBJ databases">
        <title>Reference genome sequencing for broad-spectrum identification of bacterial and archaeal isolates by mass spectrometry.</title>
        <authorList>
            <person name="Sekiguchi Y."/>
            <person name="Tourlousse D.M."/>
        </authorList>
    </citation>
    <scope>NUCLEOTIDE SEQUENCE</scope>
    <source>
        <strain evidence="1">ASRB1</strain>
    </source>
</reference>
<comment type="caution">
    <text evidence="1">The sequence shown here is derived from an EMBL/GenBank/DDBJ whole genome shotgun (WGS) entry which is preliminary data.</text>
</comment>
<keyword evidence="2" id="KW-1185">Reference proteome</keyword>
<dbReference type="RefSeq" id="WP_281796887.1">
    <property type="nucleotide sequence ID" value="NZ_BSDR01000001.1"/>
</dbReference>
<dbReference type="AlphaFoldDB" id="A0A9W6FX45"/>
<dbReference type="Proteomes" id="UP001144372">
    <property type="component" value="Unassembled WGS sequence"/>
</dbReference>
<dbReference type="EMBL" id="BSDR01000001">
    <property type="protein sequence ID" value="GLI36442.1"/>
    <property type="molecule type" value="Genomic_DNA"/>
</dbReference>
<accession>A0A9W6FX45</accession>
<proteinExistence type="predicted"/>
<sequence length="72" mass="8163">MQQAYRTEAEVAKDGTLTVKGLPFQAGDKVEVIVRRHKHKEPGNMRRPLTGKPIQYIDPFGSVAEEDWEALK</sequence>
<gene>
    <name evidence="1" type="ORF">DAMNIGENAA_38750</name>
</gene>
<evidence type="ECO:0000313" key="1">
    <source>
        <dbReference type="EMBL" id="GLI36442.1"/>
    </source>
</evidence>
<organism evidence="1 2">
    <name type="scientific">Desulforhabdus amnigena</name>
    <dbReference type="NCBI Taxonomy" id="40218"/>
    <lineage>
        <taxon>Bacteria</taxon>
        <taxon>Pseudomonadati</taxon>
        <taxon>Thermodesulfobacteriota</taxon>
        <taxon>Syntrophobacteria</taxon>
        <taxon>Syntrophobacterales</taxon>
        <taxon>Syntrophobacteraceae</taxon>
        <taxon>Desulforhabdus</taxon>
    </lineage>
</organism>
<protein>
    <submittedName>
        <fullName evidence="1">Uncharacterized protein</fullName>
    </submittedName>
</protein>
<name>A0A9W6FX45_9BACT</name>
<evidence type="ECO:0000313" key="2">
    <source>
        <dbReference type="Proteomes" id="UP001144372"/>
    </source>
</evidence>